<keyword evidence="3" id="KW-1185">Reference proteome</keyword>
<feature type="region of interest" description="Disordered" evidence="1">
    <location>
        <begin position="259"/>
        <end position="338"/>
    </location>
</feature>
<accession>A0AAN6N856</accession>
<sequence>MISGDDFRRPRLRRFPESNRQLRLGSYLRGEPDGIVFKAQVRGRPDEALAVKINCRPPRRGYLGVEYWAFERECINRAILDMIAASLRQAAAAGRQIYVHPRPTTYLQARNNLRAFSDEAVTRPQPAEDFVPVEEAHVTGCLGWTMLLGRDLNAHFRGWGREPRVDNERYPAIVYRFVPYPTEEEHIPEKMIDTIVSQLDFFHITGFKSVLFNADNWRGKGMLVDFSAIVSYHTGQRWWKEADYAVEHKRFRPSVTRAADRGLLLARPPPPKPIVQRHRRPPPPPDRSYLQEDHELVQREEDGGESDQEEDKDESDQEEDKGESDQAGSVVDDDDGPV</sequence>
<feature type="compositionally biased region" description="Basic and acidic residues" evidence="1">
    <location>
        <begin position="289"/>
        <end position="301"/>
    </location>
</feature>
<evidence type="ECO:0000256" key="1">
    <source>
        <dbReference type="SAM" id="MobiDB-lite"/>
    </source>
</evidence>
<gene>
    <name evidence="2" type="ORF">QBC46DRAFT_313928</name>
</gene>
<proteinExistence type="predicted"/>
<evidence type="ECO:0000313" key="3">
    <source>
        <dbReference type="Proteomes" id="UP001303473"/>
    </source>
</evidence>
<protein>
    <submittedName>
        <fullName evidence="2">Uncharacterized protein</fullName>
    </submittedName>
</protein>
<dbReference type="AlphaFoldDB" id="A0AAN6N856"/>
<name>A0AAN6N856_9PEZI</name>
<reference evidence="3" key="1">
    <citation type="journal article" date="2023" name="Mol. Phylogenet. Evol.">
        <title>Genome-scale phylogeny and comparative genomics of the fungal order Sordariales.</title>
        <authorList>
            <person name="Hensen N."/>
            <person name="Bonometti L."/>
            <person name="Westerberg I."/>
            <person name="Brannstrom I.O."/>
            <person name="Guillou S."/>
            <person name="Cros-Aarteil S."/>
            <person name="Calhoun S."/>
            <person name="Haridas S."/>
            <person name="Kuo A."/>
            <person name="Mondo S."/>
            <person name="Pangilinan J."/>
            <person name="Riley R."/>
            <person name="LaButti K."/>
            <person name="Andreopoulos B."/>
            <person name="Lipzen A."/>
            <person name="Chen C."/>
            <person name="Yan M."/>
            <person name="Daum C."/>
            <person name="Ng V."/>
            <person name="Clum A."/>
            <person name="Steindorff A."/>
            <person name="Ohm R.A."/>
            <person name="Martin F."/>
            <person name="Silar P."/>
            <person name="Natvig D.O."/>
            <person name="Lalanne C."/>
            <person name="Gautier V."/>
            <person name="Ament-Velasquez S.L."/>
            <person name="Kruys A."/>
            <person name="Hutchinson M.I."/>
            <person name="Powell A.J."/>
            <person name="Barry K."/>
            <person name="Miller A.N."/>
            <person name="Grigoriev I.V."/>
            <person name="Debuchy R."/>
            <person name="Gladieux P."/>
            <person name="Hiltunen Thoren M."/>
            <person name="Johannesson H."/>
        </authorList>
    </citation>
    <scope>NUCLEOTIDE SEQUENCE [LARGE SCALE GENOMIC DNA]</scope>
    <source>
        <strain evidence="3">CBS 340.73</strain>
    </source>
</reference>
<dbReference type="Proteomes" id="UP001303473">
    <property type="component" value="Unassembled WGS sequence"/>
</dbReference>
<dbReference type="EMBL" id="MU853797">
    <property type="protein sequence ID" value="KAK3940391.1"/>
    <property type="molecule type" value="Genomic_DNA"/>
</dbReference>
<evidence type="ECO:0000313" key="2">
    <source>
        <dbReference type="EMBL" id="KAK3940391.1"/>
    </source>
</evidence>
<feature type="compositionally biased region" description="Acidic residues" evidence="1">
    <location>
        <begin position="302"/>
        <end position="322"/>
    </location>
</feature>
<organism evidence="2 3">
    <name type="scientific">Diplogelasinospora grovesii</name>
    <dbReference type="NCBI Taxonomy" id="303347"/>
    <lineage>
        <taxon>Eukaryota</taxon>
        <taxon>Fungi</taxon>
        <taxon>Dikarya</taxon>
        <taxon>Ascomycota</taxon>
        <taxon>Pezizomycotina</taxon>
        <taxon>Sordariomycetes</taxon>
        <taxon>Sordariomycetidae</taxon>
        <taxon>Sordariales</taxon>
        <taxon>Diplogelasinosporaceae</taxon>
        <taxon>Diplogelasinospora</taxon>
    </lineage>
</organism>
<comment type="caution">
    <text evidence="2">The sequence shown here is derived from an EMBL/GenBank/DDBJ whole genome shotgun (WGS) entry which is preliminary data.</text>
</comment>